<evidence type="ECO:0000313" key="1">
    <source>
        <dbReference type="EMBL" id="PFH47434.1"/>
    </source>
</evidence>
<reference evidence="1 2" key="1">
    <citation type="submission" date="2014-02" db="EMBL/GenBank/DDBJ databases">
        <title>Transposable element dynamics among asymbiotic and ectomycorrhizal Amanita fungi.</title>
        <authorList>
            <consortium name="DOE Joint Genome Institute"/>
            <person name="Hess J."/>
            <person name="Skrede I."/>
            <person name="Wolfe B."/>
            <person name="LaButti K."/>
            <person name="Ohm R.A."/>
            <person name="Grigoriev I.V."/>
            <person name="Pringle A."/>
        </authorList>
    </citation>
    <scope>NUCLEOTIDE SEQUENCE [LARGE SCALE GENOMIC DNA]</scope>
    <source>
        <strain evidence="1 2">SKay4041</strain>
    </source>
</reference>
<keyword evidence="2" id="KW-1185">Reference proteome</keyword>
<sequence>MMSMETEKYTMIRTAAIWAIIREIKHDGKANVGLKGSHLITTVAAATITPTCRHLGASKVNVLRQELKSIPVQEQRMGGPGGGIALPIVESNYQTSEVSVMVY</sequence>
<gene>
    <name evidence="1" type="ORF">AMATHDRAFT_6736</name>
</gene>
<dbReference type="EMBL" id="KZ302111">
    <property type="protein sequence ID" value="PFH47434.1"/>
    <property type="molecule type" value="Genomic_DNA"/>
</dbReference>
<dbReference type="AlphaFoldDB" id="A0A2A9NDQ3"/>
<accession>A0A2A9NDQ3</accession>
<protein>
    <submittedName>
        <fullName evidence="1">Uncharacterized protein</fullName>
    </submittedName>
</protein>
<evidence type="ECO:0000313" key="2">
    <source>
        <dbReference type="Proteomes" id="UP000242287"/>
    </source>
</evidence>
<name>A0A2A9NDQ3_9AGAR</name>
<proteinExistence type="predicted"/>
<dbReference type="Proteomes" id="UP000242287">
    <property type="component" value="Unassembled WGS sequence"/>
</dbReference>
<organism evidence="1 2">
    <name type="scientific">Amanita thiersii Skay4041</name>
    <dbReference type="NCBI Taxonomy" id="703135"/>
    <lineage>
        <taxon>Eukaryota</taxon>
        <taxon>Fungi</taxon>
        <taxon>Dikarya</taxon>
        <taxon>Basidiomycota</taxon>
        <taxon>Agaricomycotina</taxon>
        <taxon>Agaricomycetes</taxon>
        <taxon>Agaricomycetidae</taxon>
        <taxon>Agaricales</taxon>
        <taxon>Pluteineae</taxon>
        <taxon>Amanitaceae</taxon>
        <taxon>Amanita</taxon>
    </lineage>
</organism>